<dbReference type="AlphaFoldDB" id="A0A6F9Y243"/>
<sequence>MITPVEAIKSEELYNSEVKVNFIEELVKLIKDNFTEEEQNKIIADFVEFVRYENLFDTADYKTLIKQTLDASDFPKGISLMDKEAIQNCLANALIKKGVNPYKEEVVADSYKTKRAKQKLARLERELNEQHSKIKAHWQQTNGQPMNDKRGGQRFIDRAEELESKAISLYKEYEKFTFLLS</sequence>
<gene>
    <name evidence="1" type="ORF">SN811_00890</name>
</gene>
<dbReference type="EMBL" id="BLAP01000013">
    <property type="protein sequence ID" value="GET11589.1"/>
    <property type="molecule type" value="Genomic_DNA"/>
</dbReference>
<comment type="caution">
    <text evidence="1">The sequence shown here is derived from an EMBL/GenBank/DDBJ whole genome shotgun (WGS) entry which is preliminary data.</text>
</comment>
<protein>
    <submittedName>
        <fullName evidence="1">Uncharacterized protein</fullName>
    </submittedName>
</protein>
<accession>A0A6F9Y243</accession>
<evidence type="ECO:0000313" key="1">
    <source>
        <dbReference type="EMBL" id="GET11589.1"/>
    </source>
</evidence>
<proteinExistence type="predicted"/>
<dbReference type="RefSeq" id="WP_172576721.1">
    <property type="nucleotide sequence ID" value="NZ_BLAP01000013.1"/>
</dbReference>
<organism evidence="1">
    <name type="scientific">Ligilactobacillus agilis</name>
    <dbReference type="NCBI Taxonomy" id="1601"/>
    <lineage>
        <taxon>Bacteria</taxon>
        <taxon>Bacillati</taxon>
        <taxon>Bacillota</taxon>
        <taxon>Bacilli</taxon>
        <taxon>Lactobacillales</taxon>
        <taxon>Lactobacillaceae</taxon>
        <taxon>Ligilactobacillus</taxon>
    </lineage>
</organism>
<dbReference type="Proteomes" id="UP000494160">
    <property type="component" value="Unassembled WGS sequence"/>
</dbReference>
<name>A0A6F9Y243_9LACO</name>
<reference evidence="1" key="1">
    <citation type="submission" date="2019-10" db="EMBL/GenBank/DDBJ databases">
        <title>Lactobacillus agilis SN811 Whole Genome Sequencing Project.</title>
        <authorList>
            <person name="Suzuki S."/>
            <person name="Endo A."/>
            <person name="Maeno S."/>
            <person name="Shiwa Y."/>
            <person name="Matsutani M."/>
            <person name="Kajikawa A."/>
        </authorList>
    </citation>
    <scope>NUCLEOTIDE SEQUENCE</scope>
    <source>
        <strain evidence="1">SN811</strain>
    </source>
</reference>